<evidence type="ECO:0000256" key="1">
    <source>
        <dbReference type="SAM" id="MobiDB-lite"/>
    </source>
</evidence>
<feature type="compositionally biased region" description="Basic and acidic residues" evidence="1">
    <location>
        <begin position="96"/>
        <end position="109"/>
    </location>
</feature>
<reference evidence="3" key="2">
    <citation type="submission" date="2015-01" db="EMBL/GenBank/DDBJ databases">
        <title>Evolutionary Origins and Diversification of the Mycorrhizal Mutualists.</title>
        <authorList>
            <consortium name="DOE Joint Genome Institute"/>
            <consortium name="Mycorrhizal Genomics Consortium"/>
            <person name="Kohler A."/>
            <person name="Kuo A."/>
            <person name="Nagy L.G."/>
            <person name="Floudas D."/>
            <person name="Copeland A."/>
            <person name="Barry K.W."/>
            <person name="Cichocki N."/>
            <person name="Veneault-Fourrey C."/>
            <person name="LaButti K."/>
            <person name="Lindquist E.A."/>
            <person name="Lipzen A."/>
            <person name="Lundell T."/>
            <person name="Morin E."/>
            <person name="Murat C."/>
            <person name="Riley R."/>
            <person name="Ohm R."/>
            <person name="Sun H."/>
            <person name="Tunlid A."/>
            <person name="Henrissat B."/>
            <person name="Grigoriev I.V."/>
            <person name="Hibbett D.S."/>
            <person name="Martin F."/>
        </authorList>
    </citation>
    <scope>NUCLEOTIDE SEQUENCE [LARGE SCALE GENOMIC DNA]</scope>
    <source>
        <strain evidence="3">Foug A</strain>
    </source>
</reference>
<gene>
    <name evidence="2" type="ORF">SCLCIDRAFT_1209696</name>
</gene>
<feature type="compositionally biased region" description="Polar residues" evidence="1">
    <location>
        <begin position="65"/>
        <end position="91"/>
    </location>
</feature>
<dbReference type="Proteomes" id="UP000053989">
    <property type="component" value="Unassembled WGS sequence"/>
</dbReference>
<feature type="region of interest" description="Disordered" evidence="1">
    <location>
        <begin position="65"/>
        <end position="303"/>
    </location>
</feature>
<dbReference type="PANTHER" id="PTHR15410:SF2">
    <property type="entry name" value="HIRA-INTERACTING PROTEIN 3"/>
    <property type="match status" value="1"/>
</dbReference>
<evidence type="ECO:0008006" key="4">
    <source>
        <dbReference type="Google" id="ProtNLM"/>
    </source>
</evidence>
<accession>A0A0C3EK39</accession>
<protein>
    <recommendedName>
        <fullName evidence="4">DEK C-terminal domain-containing protein</fullName>
    </recommendedName>
</protein>
<sequence length="425" mass="46726">MVPSIAQVELATTALLRKARKDGELHDLTVRKVRQILEDELLLQPGTLEAKEFKTAIKDIIVTKLSESNGQEGTQGEQPSKQSNSEVSPRTNGRGGRKEDGKVQKGADKRKQKGRKAGGSSTNELEPAAEDSTLRNALSMPPKAKLTKEKSKDKPKPSKADQPESGKFKSKAVVESSEDEDKDEKEAQQPPSPSRANKEVKSVKEPPTKRKNASPTKITTPAKSEANGNQGPVASSSTLAGPSSHPEKVIEEDGAESDLSSVIDEPPKKRQKKGKDAEKQGDSQKSSRGKKAKEPLSKDEETVTKLKAVVVACGVRKTWKKEFQGLEKPKQQIKRLHEMLADLGMTPRYTIEKAKAIKHKREFQQELQDIQEFEQAQRRKERKGQESVSDNASGESSEAEDAPIKARKTARASIQAFLDDQSDEE</sequence>
<organism evidence="2 3">
    <name type="scientific">Scleroderma citrinum Foug A</name>
    <dbReference type="NCBI Taxonomy" id="1036808"/>
    <lineage>
        <taxon>Eukaryota</taxon>
        <taxon>Fungi</taxon>
        <taxon>Dikarya</taxon>
        <taxon>Basidiomycota</taxon>
        <taxon>Agaricomycotina</taxon>
        <taxon>Agaricomycetes</taxon>
        <taxon>Agaricomycetidae</taxon>
        <taxon>Boletales</taxon>
        <taxon>Sclerodermatineae</taxon>
        <taxon>Sclerodermataceae</taxon>
        <taxon>Scleroderma</taxon>
    </lineage>
</organism>
<name>A0A0C3EK39_9AGAM</name>
<feature type="compositionally biased region" description="Basic and acidic residues" evidence="1">
    <location>
        <begin position="292"/>
        <end position="303"/>
    </location>
</feature>
<dbReference type="HOGENOM" id="CLU_050251_0_0_1"/>
<evidence type="ECO:0000313" key="2">
    <source>
        <dbReference type="EMBL" id="KIM68276.1"/>
    </source>
</evidence>
<dbReference type="PANTHER" id="PTHR15410">
    <property type="entry name" value="HIRA-INTERACTING PROTEIN 3"/>
    <property type="match status" value="1"/>
</dbReference>
<evidence type="ECO:0000313" key="3">
    <source>
        <dbReference type="Proteomes" id="UP000053989"/>
    </source>
</evidence>
<feature type="compositionally biased region" description="Basic and acidic residues" evidence="1">
    <location>
        <begin position="196"/>
        <end position="208"/>
    </location>
</feature>
<dbReference type="InterPro" id="IPR037647">
    <property type="entry name" value="HIRIP3"/>
</dbReference>
<dbReference type="STRING" id="1036808.A0A0C3EK39"/>
<feature type="compositionally biased region" description="Polar residues" evidence="1">
    <location>
        <begin position="213"/>
        <end position="241"/>
    </location>
</feature>
<dbReference type="GO" id="GO:0005634">
    <property type="term" value="C:nucleus"/>
    <property type="evidence" value="ECO:0007669"/>
    <property type="project" value="TreeGrafter"/>
</dbReference>
<dbReference type="InParanoid" id="A0A0C3EK39"/>
<feature type="compositionally biased region" description="Basic and acidic residues" evidence="1">
    <location>
        <begin position="146"/>
        <end position="167"/>
    </location>
</feature>
<keyword evidence="3" id="KW-1185">Reference proteome</keyword>
<proteinExistence type="predicted"/>
<dbReference type="OrthoDB" id="552755at2759"/>
<reference evidence="2 3" key="1">
    <citation type="submission" date="2014-04" db="EMBL/GenBank/DDBJ databases">
        <authorList>
            <consortium name="DOE Joint Genome Institute"/>
            <person name="Kuo A."/>
            <person name="Kohler A."/>
            <person name="Nagy L.G."/>
            <person name="Floudas D."/>
            <person name="Copeland A."/>
            <person name="Barry K.W."/>
            <person name="Cichocki N."/>
            <person name="Veneault-Fourrey C."/>
            <person name="LaButti K."/>
            <person name="Lindquist E.A."/>
            <person name="Lipzen A."/>
            <person name="Lundell T."/>
            <person name="Morin E."/>
            <person name="Murat C."/>
            <person name="Sun H."/>
            <person name="Tunlid A."/>
            <person name="Henrissat B."/>
            <person name="Grigoriev I.V."/>
            <person name="Hibbett D.S."/>
            <person name="Martin F."/>
            <person name="Nordberg H.P."/>
            <person name="Cantor M.N."/>
            <person name="Hua S.X."/>
        </authorList>
    </citation>
    <scope>NUCLEOTIDE SEQUENCE [LARGE SCALE GENOMIC DNA]</scope>
    <source>
        <strain evidence="2 3">Foug A</strain>
    </source>
</reference>
<dbReference type="AlphaFoldDB" id="A0A0C3EK39"/>
<feature type="compositionally biased region" description="Polar residues" evidence="1">
    <location>
        <begin position="386"/>
        <end position="396"/>
    </location>
</feature>
<feature type="region of interest" description="Disordered" evidence="1">
    <location>
        <begin position="368"/>
        <end position="425"/>
    </location>
</feature>
<dbReference type="EMBL" id="KN822010">
    <property type="protein sequence ID" value="KIM68276.1"/>
    <property type="molecule type" value="Genomic_DNA"/>
</dbReference>